<dbReference type="EMBL" id="SDMP01000018">
    <property type="protein sequence ID" value="RYQ97384.1"/>
    <property type="molecule type" value="Genomic_DNA"/>
</dbReference>
<reference evidence="2 3" key="1">
    <citation type="submission" date="2019-01" db="EMBL/GenBank/DDBJ databases">
        <title>Sequencing of cultivated peanut Arachis hypogaea provides insights into genome evolution and oil improvement.</title>
        <authorList>
            <person name="Chen X."/>
        </authorList>
    </citation>
    <scope>NUCLEOTIDE SEQUENCE [LARGE SCALE GENOMIC DNA]</scope>
    <source>
        <strain evidence="3">cv. Fuhuasheng</strain>
        <tissue evidence="2">Leaves</tissue>
    </source>
</reference>
<organism evidence="2 3">
    <name type="scientific">Arachis hypogaea</name>
    <name type="common">Peanut</name>
    <dbReference type="NCBI Taxonomy" id="3818"/>
    <lineage>
        <taxon>Eukaryota</taxon>
        <taxon>Viridiplantae</taxon>
        <taxon>Streptophyta</taxon>
        <taxon>Embryophyta</taxon>
        <taxon>Tracheophyta</taxon>
        <taxon>Spermatophyta</taxon>
        <taxon>Magnoliopsida</taxon>
        <taxon>eudicotyledons</taxon>
        <taxon>Gunneridae</taxon>
        <taxon>Pentapetalae</taxon>
        <taxon>rosids</taxon>
        <taxon>fabids</taxon>
        <taxon>Fabales</taxon>
        <taxon>Fabaceae</taxon>
        <taxon>Papilionoideae</taxon>
        <taxon>50 kb inversion clade</taxon>
        <taxon>dalbergioids sensu lato</taxon>
        <taxon>Dalbergieae</taxon>
        <taxon>Pterocarpus clade</taxon>
        <taxon>Arachis</taxon>
    </lineage>
</organism>
<evidence type="ECO:0008006" key="4">
    <source>
        <dbReference type="Google" id="ProtNLM"/>
    </source>
</evidence>
<comment type="caution">
    <text evidence="2">The sequence shown here is derived from an EMBL/GenBank/DDBJ whole genome shotgun (WGS) entry which is preliminary data.</text>
</comment>
<proteinExistence type="predicted"/>
<name>A0A444Y634_ARAHY</name>
<protein>
    <recommendedName>
        <fullName evidence="4">Zinc finger GRF-type domain-containing protein</fullName>
    </recommendedName>
</protein>
<accession>A0A444Y634</accession>
<evidence type="ECO:0000313" key="2">
    <source>
        <dbReference type="EMBL" id="RYQ97384.1"/>
    </source>
</evidence>
<evidence type="ECO:0000313" key="3">
    <source>
        <dbReference type="Proteomes" id="UP000289738"/>
    </source>
</evidence>
<keyword evidence="3" id="KW-1185">Reference proteome</keyword>
<dbReference type="Proteomes" id="UP000289738">
    <property type="component" value="Chromosome B08"/>
</dbReference>
<feature type="region of interest" description="Disordered" evidence="1">
    <location>
        <begin position="1"/>
        <end position="21"/>
    </location>
</feature>
<dbReference type="AlphaFoldDB" id="A0A444Y634"/>
<feature type="compositionally biased region" description="Low complexity" evidence="1">
    <location>
        <begin position="1"/>
        <end position="10"/>
    </location>
</feature>
<sequence length="158" mass="18126">MASDTCSSSTRRSRGGDGGQHKLKVGYATLNSLQPENVKDGVSPRCFCRKYAIFYMSKTNNPNRLCFGCPLLKVKQPHYKFFMWVDDHIVRLRGVEQTRALGDNKPNDDEEYLRKKELENMMTDLEERIVNLEKRKSINCCVKGLKQLSSNANACNER</sequence>
<evidence type="ECO:0000256" key="1">
    <source>
        <dbReference type="SAM" id="MobiDB-lite"/>
    </source>
</evidence>
<gene>
    <name evidence="2" type="ORF">Ahy_B08g093432</name>
</gene>